<keyword evidence="5" id="KW-0812">Transmembrane</keyword>
<evidence type="ECO:0000256" key="4">
    <source>
        <dbReference type="SAM" id="Coils"/>
    </source>
</evidence>
<evidence type="ECO:0000313" key="9">
    <source>
        <dbReference type="Proteomes" id="UP001056291"/>
    </source>
</evidence>
<evidence type="ECO:0000256" key="2">
    <source>
        <dbReference type="ARBA" id="ARBA00029447"/>
    </source>
</evidence>
<dbReference type="InterPro" id="IPR003660">
    <property type="entry name" value="HAMP_dom"/>
</dbReference>
<reference evidence="8" key="1">
    <citation type="submission" date="2022-06" db="EMBL/GenBank/DDBJ databases">
        <title>Sneathiella actinostolidae sp. nov., isolated from a sea anemonein the Western Pacific Ocean.</title>
        <authorList>
            <person name="Wei M.J."/>
        </authorList>
    </citation>
    <scope>NUCLEOTIDE SEQUENCE</scope>
    <source>
        <strain evidence="8">PHK-P5</strain>
    </source>
</reference>
<keyword evidence="5" id="KW-0472">Membrane</keyword>
<dbReference type="RefSeq" id="WP_251933877.1">
    <property type="nucleotide sequence ID" value="NZ_CP098747.1"/>
</dbReference>
<feature type="domain" description="Methyl-accepting transducer" evidence="6">
    <location>
        <begin position="544"/>
        <end position="787"/>
    </location>
</feature>
<evidence type="ECO:0000259" key="6">
    <source>
        <dbReference type="PROSITE" id="PS50111"/>
    </source>
</evidence>
<dbReference type="PROSITE" id="PS50111">
    <property type="entry name" value="CHEMOTAXIS_TRANSDUC_2"/>
    <property type="match status" value="1"/>
</dbReference>
<keyword evidence="1 3" id="KW-0807">Transducer</keyword>
<accession>A0ABY4W1T7</accession>
<evidence type="ECO:0000313" key="8">
    <source>
        <dbReference type="EMBL" id="USG60937.1"/>
    </source>
</evidence>
<dbReference type="InterPro" id="IPR004089">
    <property type="entry name" value="MCPsignal_dom"/>
</dbReference>
<feature type="transmembrane region" description="Helical" evidence="5">
    <location>
        <begin position="322"/>
        <end position="347"/>
    </location>
</feature>
<dbReference type="Pfam" id="PF00015">
    <property type="entry name" value="MCPsignal"/>
    <property type="match status" value="1"/>
</dbReference>
<dbReference type="Gene3D" id="6.10.340.10">
    <property type="match status" value="1"/>
</dbReference>
<keyword evidence="4" id="KW-0175">Coiled coil</keyword>
<dbReference type="Gene3D" id="1.10.287.950">
    <property type="entry name" value="Methyl-accepting chemotaxis protein"/>
    <property type="match status" value="1"/>
</dbReference>
<dbReference type="Gene3D" id="3.30.450.20">
    <property type="entry name" value="PAS domain"/>
    <property type="match status" value="1"/>
</dbReference>
<keyword evidence="5" id="KW-1133">Transmembrane helix</keyword>
<evidence type="ECO:0000256" key="5">
    <source>
        <dbReference type="SAM" id="Phobius"/>
    </source>
</evidence>
<feature type="coiled-coil region" evidence="4">
    <location>
        <begin position="506"/>
        <end position="533"/>
    </location>
</feature>
<feature type="domain" description="HAMP" evidence="7">
    <location>
        <begin position="344"/>
        <end position="396"/>
    </location>
</feature>
<dbReference type="SUPFAM" id="SSF58104">
    <property type="entry name" value="Methyl-accepting chemotaxis protein (MCP) signaling domain"/>
    <property type="match status" value="1"/>
</dbReference>
<dbReference type="PANTHER" id="PTHR32089">
    <property type="entry name" value="METHYL-ACCEPTING CHEMOTAXIS PROTEIN MCPB"/>
    <property type="match status" value="1"/>
</dbReference>
<gene>
    <name evidence="8" type="ORF">NBZ79_17400</name>
</gene>
<dbReference type="SMART" id="SM00283">
    <property type="entry name" value="MA"/>
    <property type="match status" value="1"/>
</dbReference>
<dbReference type="Proteomes" id="UP001056291">
    <property type="component" value="Chromosome"/>
</dbReference>
<proteinExistence type="inferred from homology"/>
<keyword evidence="9" id="KW-1185">Reference proteome</keyword>
<sequence>MKFTKGKSKSSKIQSYSIKAELFWTPRRILVALAVVISAGLLAGQTLIADKFTEFSLQSFKDNASDTLTFLVNDRVRLQYADKIIPQVKNWSRHEPLVKSVKGQKPENIEIQATAFHNDAVITRQEFFLVTTNIFDKNMKLLATSSKGNKETVTSVPSLNEKLLARDKKTSRTAVAYYWRTKDGRPVHSVIAPIGGFRLAGFIEVVTNPFPHLTGLGEYLNGDLVFKDKKGNILLEDNFRNFAAPPEITSPDIANEQSNEEVTEVAEAAEIAEVAEVSPSPVFILDELEVSIPDSTGGVWVVGYLTRDVSEFLALTKEIRNFSMLLIAAGIVLAWVVGWVLLNFSLFGKIRDFSKKLTEISKGHTDIDLPKVGKDEFLDMVNALATLRKSVEDSFQLRNMIESSPVPTALVGLKGSTYFVNKAGQNPDLENTADQGDKPVKIWDVIGTEPEKLVNISDEKQLPATEIITIGNKKLELVIAAVLNANGDHIKTMVTWEDVTARETMAEEIDLQRQQAETRANEIVAQKKSDEEEVRRIETLIDGFDTNIAGKMSAVETASDQVKSSAGEMAQMIEQTLVKTREMDATSKETTQNVQIVAEGAETLVKSVDEIKIQVENSSSISATAVDHAASTSETIRGLVETANKIGEVVSLIENIASQTNLLALNATIEAARAGDAGKGFAVVASEVKSLASQTEKATEEISSQVSAIQQATSTTVDRTDEITKTISQMDDATSSIAAAVDTQLAAINDITVNAQSAARSTLHVTETVIEIGEDATQTGGAAANQQSAANSMVEDFHEMQKQIKGFLSGIQRRHG</sequence>
<evidence type="ECO:0000259" key="7">
    <source>
        <dbReference type="PROSITE" id="PS50885"/>
    </source>
</evidence>
<comment type="similarity">
    <text evidence="2">Belongs to the methyl-accepting chemotaxis (MCP) protein family.</text>
</comment>
<protein>
    <submittedName>
        <fullName evidence="8">Methyl-accepting chemotaxis protein</fullName>
    </submittedName>
</protein>
<dbReference type="EMBL" id="CP098747">
    <property type="protein sequence ID" value="USG60937.1"/>
    <property type="molecule type" value="Genomic_DNA"/>
</dbReference>
<dbReference type="PANTHER" id="PTHR32089:SF112">
    <property type="entry name" value="LYSOZYME-LIKE PROTEIN-RELATED"/>
    <property type="match status" value="1"/>
</dbReference>
<name>A0ABY4W1T7_9PROT</name>
<evidence type="ECO:0000256" key="3">
    <source>
        <dbReference type="PROSITE-ProRule" id="PRU00284"/>
    </source>
</evidence>
<dbReference type="PROSITE" id="PS50885">
    <property type="entry name" value="HAMP"/>
    <property type="match status" value="1"/>
</dbReference>
<organism evidence="8 9">
    <name type="scientific">Sneathiella marina</name>
    <dbReference type="NCBI Taxonomy" id="2950108"/>
    <lineage>
        <taxon>Bacteria</taxon>
        <taxon>Pseudomonadati</taxon>
        <taxon>Pseudomonadota</taxon>
        <taxon>Alphaproteobacteria</taxon>
        <taxon>Sneathiellales</taxon>
        <taxon>Sneathiellaceae</taxon>
        <taxon>Sneathiella</taxon>
    </lineage>
</organism>
<evidence type="ECO:0000256" key="1">
    <source>
        <dbReference type="ARBA" id="ARBA00023224"/>
    </source>
</evidence>